<protein>
    <recommendedName>
        <fullName evidence="1">Imm-5-like domain-containing protein</fullName>
    </recommendedName>
</protein>
<dbReference type="EMBL" id="QRMS01000001">
    <property type="protein sequence ID" value="RHJ89480.1"/>
    <property type="molecule type" value="Genomic_DNA"/>
</dbReference>
<evidence type="ECO:0000313" key="3">
    <source>
        <dbReference type="Proteomes" id="UP000284841"/>
    </source>
</evidence>
<organism evidence="2 3">
    <name type="scientific">Emergencia timonensis</name>
    <dbReference type="NCBI Taxonomy" id="1776384"/>
    <lineage>
        <taxon>Bacteria</taxon>
        <taxon>Bacillati</taxon>
        <taxon>Bacillota</taxon>
        <taxon>Clostridia</taxon>
        <taxon>Peptostreptococcales</taxon>
        <taxon>Anaerovoracaceae</taxon>
        <taxon>Emergencia</taxon>
    </lineage>
</organism>
<evidence type="ECO:0000259" key="1">
    <source>
        <dbReference type="Pfam" id="PF21805"/>
    </source>
</evidence>
<dbReference type="Pfam" id="PF21805">
    <property type="entry name" value="Imm5_like"/>
    <property type="match status" value="1"/>
</dbReference>
<dbReference type="OrthoDB" id="1654420at2"/>
<dbReference type="InterPro" id="IPR048667">
    <property type="entry name" value="Imm5-like"/>
</dbReference>
<name>A0A415E731_9FIRM</name>
<evidence type="ECO:0000313" key="2">
    <source>
        <dbReference type="EMBL" id="RHJ89480.1"/>
    </source>
</evidence>
<comment type="caution">
    <text evidence="2">The sequence shown here is derived from an EMBL/GenBank/DDBJ whole genome shotgun (WGS) entry which is preliminary data.</text>
</comment>
<reference evidence="2 3" key="1">
    <citation type="submission" date="2018-08" db="EMBL/GenBank/DDBJ databases">
        <title>A genome reference for cultivated species of the human gut microbiota.</title>
        <authorList>
            <person name="Zou Y."/>
            <person name="Xue W."/>
            <person name="Luo G."/>
        </authorList>
    </citation>
    <scope>NUCLEOTIDE SEQUENCE [LARGE SCALE GENOMIC DNA]</scope>
    <source>
        <strain evidence="2 3">AM07-24</strain>
    </source>
</reference>
<proteinExistence type="predicted"/>
<dbReference type="AlphaFoldDB" id="A0A415E731"/>
<sequence>MAKGKLRKMLGSVESKASIDLMNLIETQSKITLGIWAVTYAKDHYLTIYEEVCPADRRLREIVTACEEYLQESRKLNEVKPLIREAGLIGREITDNPVGQAAARAISGACAVIQTPTNALGFLFYGAAAVAYSRAGLTQPAEIYDELAEKELGQALNSLQKIAVCNESNPVKIKWNC</sequence>
<gene>
    <name evidence="2" type="ORF">DW099_02585</name>
</gene>
<accession>A0A415E731</accession>
<feature type="domain" description="Imm-5-like" evidence="1">
    <location>
        <begin position="24"/>
        <end position="142"/>
    </location>
</feature>
<dbReference type="Proteomes" id="UP000284841">
    <property type="component" value="Unassembled WGS sequence"/>
</dbReference>
<keyword evidence="3" id="KW-1185">Reference proteome</keyword>
<dbReference type="RefSeq" id="WP_118333608.1">
    <property type="nucleotide sequence ID" value="NZ_AP025567.1"/>
</dbReference>
<dbReference type="STRING" id="1776384.GCA_900086585_02826"/>